<reference evidence="5" key="2">
    <citation type="submission" date="2020-04" db="EMBL/GenBank/DDBJ databases">
        <authorList>
            <consortium name="NCBI Genome Project"/>
        </authorList>
    </citation>
    <scope>NUCLEOTIDE SEQUENCE</scope>
    <source>
        <strain evidence="5">CBS 781.70</strain>
    </source>
</reference>
<evidence type="ECO:0000256" key="1">
    <source>
        <dbReference type="SAM" id="MobiDB-lite"/>
    </source>
</evidence>
<feature type="region of interest" description="Disordered" evidence="1">
    <location>
        <begin position="1"/>
        <end position="21"/>
    </location>
</feature>
<keyword evidence="2" id="KW-0812">Transmembrane</keyword>
<dbReference type="Proteomes" id="UP000504638">
    <property type="component" value="Unplaced"/>
</dbReference>
<evidence type="ECO:0000256" key="2">
    <source>
        <dbReference type="SAM" id="Phobius"/>
    </source>
</evidence>
<proteinExistence type="predicted"/>
<organism evidence="3">
    <name type="scientific">Eremomyces bilateralis CBS 781.70</name>
    <dbReference type="NCBI Taxonomy" id="1392243"/>
    <lineage>
        <taxon>Eukaryota</taxon>
        <taxon>Fungi</taxon>
        <taxon>Dikarya</taxon>
        <taxon>Ascomycota</taxon>
        <taxon>Pezizomycotina</taxon>
        <taxon>Dothideomycetes</taxon>
        <taxon>Dothideomycetes incertae sedis</taxon>
        <taxon>Eremomycetales</taxon>
        <taxon>Eremomycetaceae</taxon>
        <taxon>Eremomyces</taxon>
    </lineage>
</organism>
<reference evidence="3 5" key="1">
    <citation type="submission" date="2020-01" db="EMBL/GenBank/DDBJ databases">
        <authorList>
            <consortium name="DOE Joint Genome Institute"/>
            <person name="Haridas S."/>
            <person name="Albert R."/>
            <person name="Binder M."/>
            <person name="Bloem J."/>
            <person name="Labutti K."/>
            <person name="Salamov A."/>
            <person name="Andreopoulos B."/>
            <person name="Baker S.E."/>
            <person name="Barry K."/>
            <person name="Bills G."/>
            <person name="Bluhm B.H."/>
            <person name="Cannon C."/>
            <person name="Castanera R."/>
            <person name="Culley D.E."/>
            <person name="Daum C."/>
            <person name="Ezra D."/>
            <person name="Gonzalez J.B."/>
            <person name="Henrissat B."/>
            <person name="Kuo A."/>
            <person name="Liang C."/>
            <person name="Lipzen A."/>
            <person name="Lutzoni F."/>
            <person name="Magnuson J."/>
            <person name="Mondo S."/>
            <person name="Nolan M."/>
            <person name="Ohm R."/>
            <person name="Pangilinan J."/>
            <person name="Park H.-J."/>
            <person name="Ramirez L."/>
            <person name="Alfaro M."/>
            <person name="Sun H."/>
            <person name="Tritt A."/>
            <person name="Yoshinaga Y."/>
            <person name="Zwiers L.-H."/>
            <person name="Turgeon B.G."/>
            <person name="Goodwin S.B."/>
            <person name="Spatafora J.W."/>
            <person name="Crous P.W."/>
            <person name="Grigoriev I.V."/>
        </authorList>
    </citation>
    <scope>NUCLEOTIDE SEQUENCE</scope>
    <source>
        <strain evidence="3 5">CBS 781.70</strain>
    </source>
</reference>
<evidence type="ECO:0000313" key="3">
    <source>
        <dbReference type="EMBL" id="KAF1816619.1"/>
    </source>
</evidence>
<keyword evidence="4" id="KW-1185">Reference proteome</keyword>
<feature type="transmembrane region" description="Helical" evidence="2">
    <location>
        <begin position="93"/>
        <end position="116"/>
    </location>
</feature>
<feature type="compositionally biased region" description="Polar residues" evidence="1">
    <location>
        <begin position="1"/>
        <end position="19"/>
    </location>
</feature>
<name>A0A6G1GFG4_9PEZI</name>
<dbReference type="AlphaFoldDB" id="A0A6G1GFG4"/>
<keyword evidence="2" id="KW-1133">Transmembrane helix</keyword>
<dbReference type="GeneID" id="54414335"/>
<evidence type="ECO:0000313" key="5">
    <source>
        <dbReference type="RefSeq" id="XP_033538250.1"/>
    </source>
</evidence>
<protein>
    <submittedName>
        <fullName evidence="3 5">Uncharacterized protein</fullName>
    </submittedName>
</protein>
<reference evidence="5" key="3">
    <citation type="submission" date="2025-04" db="UniProtKB">
        <authorList>
            <consortium name="RefSeq"/>
        </authorList>
    </citation>
    <scope>IDENTIFICATION</scope>
    <source>
        <strain evidence="5">CBS 781.70</strain>
    </source>
</reference>
<accession>A0A6G1GFG4</accession>
<keyword evidence="2" id="KW-0472">Membrane</keyword>
<evidence type="ECO:0000313" key="4">
    <source>
        <dbReference type="Proteomes" id="UP000504638"/>
    </source>
</evidence>
<dbReference type="EMBL" id="ML975150">
    <property type="protein sequence ID" value="KAF1816619.1"/>
    <property type="molecule type" value="Genomic_DNA"/>
</dbReference>
<sequence length="118" mass="13399">MSTNSEQKNRTTDPWQQPGVQGIEGRHLPVVASPSACSVVQSLLSPPPSPSLFSIAVLHRGPLLQYTFTFTFTSSHKRDRIVFKYRVNFNCHYYQLGIPFACFGLYFVHHILSIMLNE</sequence>
<dbReference type="RefSeq" id="XP_033538250.1">
    <property type="nucleotide sequence ID" value="XM_033673765.1"/>
</dbReference>
<gene>
    <name evidence="3 5" type="ORF">P152DRAFT_130313</name>
</gene>